<dbReference type="InterPro" id="IPR029033">
    <property type="entry name" value="His_PPase_superfam"/>
</dbReference>
<dbReference type="STRING" id="930990.A0A067MTB0"/>
<feature type="active site" description="Proton donor/acceptor" evidence="6">
    <location>
        <position position="462"/>
    </location>
</feature>
<evidence type="ECO:0000256" key="7">
    <source>
        <dbReference type="PIRSR" id="PIRSR613078-2"/>
    </source>
</evidence>
<dbReference type="EMBL" id="KL198022">
    <property type="protein sequence ID" value="KDQ17940.1"/>
    <property type="molecule type" value="Genomic_DNA"/>
</dbReference>
<dbReference type="GO" id="GO:0006003">
    <property type="term" value="P:fructose 2,6-bisphosphate metabolic process"/>
    <property type="evidence" value="ECO:0007669"/>
    <property type="project" value="InterPro"/>
</dbReference>
<dbReference type="FunCoup" id="A0A067MTB0">
    <property type="interactions" value="247"/>
</dbReference>
<protein>
    <recommendedName>
        <fullName evidence="2">fructose-2,6-bisphosphate 2-phosphatase</fullName>
        <ecNumber evidence="2">3.1.3.46</ecNumber>
    </recommendedName>
</protein>
<dbReference type="GO" id="GO:0003873">
    <property type="term" value="F:6-phosphofructo-2-kinase activity"/>
    <property type="evidence" value="ECO:0007669"/>
    <property type="project" value="InterPro"/>
</dbReference>
<dbReference type="EC" id="3.1.3.46" evidence="2"/>
<gene>
    <name evidence="10" type="ORF">BOTBODRAFT_29258</name>
</gene>
<evidence type="ECO:0000256" key="3">
    <source>
        <dbReference type="ARBA" id="ARBA00022741"/>
    </source>
</evidence>
<dbReference type="Gene3D" id="3.40.50.300">
    <property type="entry name" value="P-loop containing nucleotide triphosphate hydrolases"/>
    <property type="match status" value="1"/>
</dbReference>
<dbReference type="InterPro" id="IPR003094">
    <property type="entry name" value="6Pfruct_kin"/>
</dbReference>
<evidence type="ECO:0000313" key="11">
    <source>
        <dbReference type="Proteomes" id="UP000027195"/>
    </source>
</evidence>
<dbReference type="GO" id="GO:0004331">
    <property type="term" value="F:fructose-2,6-bisphosphate 2-phosphatase activity"/>
    <property type="evidence" value="ECO:0007669"/>
    <property type="project" value="UniProtKB-EC"/>
</dbReference>
<dbReference type="PANTHER" id="PTHR10606:SF44">
    <property type="entry name" value="6-PHOSPHOFRUCTO 2-KINASE_FRUCTOSE 2,6-BISPHOSPHATASE LONG FORM"/>
    <property type="match status" value="1"/>
</dbReference>
<accession>A0A067MTB0</accession>
<evidence type="ECO:0000256" key="5">
    <source>
        <dbReference type="ARBA" id="ARBA00022840"/>
    </source>
</evidence>
<dbReference type="FunFam" id="3.40.50.300:FF:000644">
    <property type="entry name" value="GpmB, Fructose-2,6-bisphosphatase"/>
    <property type="match status" value="1"/>
</dbReference>
<dbReference type="SUPFAM" id="SSF53254">
    <property type="entry name" value="Phosphoglycerate mutase-like"/>
    <property type="match status" value="1"/>
</dbReference>
<sequence length="591" mass="66354">MAEREQNQAKTGEPLDNQPIPPIEIDAASPLPHSSPHTLQEPHLRFVDNRLQAEAKERESMVKPIPTGGRRAEIEITAPQPRPLGSTGGPAYKVDIGSLPHTPFFGAKSHVLKEFDDLNLSSHRGSSAPTPPRAVTGIGGKVDKPDYSQAKIVVAMVGLPARGKSYLSNKLTRYLRWLEYDVKVFNVGQLRRQKARDKAESSGVKEDHNAAFFSYSNEDAVKARESFAEESLEMLIKWLKDGGNVAIHDATNSTQARRAKIEKRVSKEPSLYLIFLESLCDDPAVIASNIALKVRSGDPDYDGMSREVAERDFRKRIEAYEAVYQTVTEPHLSYLKIINVGQQVTVCRIHGYLQSRIAFYLMNQHLKPRSIFFSRHGESQFNVEGKIGGDAPLSIRGAAYAAALPDLITKNIGDAPLTVWTSTLQRTIQTAAQLPYPKLTWKSLDELDAGVCDGMTYEEIEERYPEDFANRDDDKYNYRYRGGESYRDVVVRLEPVIVELERQENILVIGHQAIIRCLYAYFHNLPQDDLPYIKIPLHTVIKLTPKAYGCDEERYALPIQAVDTHRPKPGSKVESPVVIPNTARDYYGEKA</sequence>
<dbReference type="InParanoid" id="A0A067MTB0"/>
<dbReference type="FunFam" id="3.40.50.1240:FF:000005">
    <property type="entry name" value="GpmB, Fructose-2,6-bisphosphatase"/>
    <property type="match status" value="1"/>
</dbReference>
<name>A0A067MTB0_BOTB1</name>
<dbReference type="Pfam" id="PF00300">
    <property type="entry name" value="His_Phos_1"/>
    <property type="match status" value="1"/>
</dbReference>
<dbReference type="OrthoDB" id="267323at2759"/>
<evidence type="ECO:0000256" key="6">
    <source>
        <dbReference type="PIRSR" id="PIRSR613078-1"/>
    </source>
</evidence>
<dbReference type="InterPro" id="IPR027417">
    <property type="entry name" value="P-loop_NTPase"/>
</dbReference>
<comment type="similarity">
    <text evidence="1">In the C-terminal section; belongs to the phosphoglycerate mutase family.</text>
</comment>
<dbReference type="GO" id="GO:0006000">
    <property type="term" value="P:fructose metabolic process"/>
    <property type="evidence" value="ECO:0007669"/>
    <property type="project" value="InterPro"/>
</dbReference>
<reference evidence="11" key="1">
    <citation type="journal article" date="2014" name="Proc. Natl. Acad. Sci. U.S.A.">
        <title>Extensive sampling of basidiomycete genomes demonstrates inadequacy of the white-rot/brown-rot paradigm for wood decay fungi.</title>
        <authorList>
            <person name="Riley R."/>
            <person name="Salamov A.A."/>
            <person name="Brown D.W."/>
            <person name="Nagy L.G."/>
            <person name="Floudas D."/>
            <person name="Held B.W."/>
            <person name="Levasseur A."/>
            <person name="Lombard V."/>
            <person name="Morin E."/>
            <person name="Otillar R."/>
            <person name="Lindquist E.A."/>
            <person name="Sun H."/>
            <person name="LaButti K.M."/>
            <person name="Schmutz J."/>
            <person name="Jabbour D."/>
            <person name="Luo H."/>
            <person name="Baker S.E."/>
            <person name="Pisabarro A.G."/>
            <person name="Walton J.D."/>
            <person name="Blanchette R.A."/>
            <person name="Henrissat B."/>
            <person name="Martin F."/>
            <person name="Cullen D."/>
            <person name="Hibbett D.S."/>
            <person name="Grigoriev I.V."/>
        </authorList>
    </citation>
    <scope>NUCLEOTIDE SEQUENCE [LARGE SCALE GENOMIC DNA]</scope>
    <source>
        <strain evidence="11">FD-172 SS1</strain>
    </source>
</reference>
<organism evidence="10 11">
    <name type="scientific">Botryobasidium botryosum (strain FD-172 SS1)</name>
    <dbReference type="NCBI Taxonomy" id="930990"/>
    <lineage>
        <taxon>Eukaryota</taxon>
        <taxon>Fungi</taxon>
        <taxon>Dikarya</taxon>
        <taxon>Basidiomycota</taxon>
        <taxon>Agaricomycotina</taxon>
        <taxon>Agaricomycetes</taxon>
        <taxon>Cantharellales</taxon>
        <taxon>Botryobasidiaceae</taxon>
        <taxon>Botryobasidium</taxon>
    </lineage>
</organism>
<feature type="region of interest" description="Disordered" evidence="8">
    <location>
        <begin position="122"/>
        <end position="141"/>
    </location>
</feature>
<dbReference type="SMART" id="SM00855">
    <property type="entry name" value="PGAM"/>
    <property type="match status" value="1"/>
</dbReference>
<proteinExistence type="inferred from homology"/>
<dbReference type="GO" id="GO:0005829">
    <property type="term" value="C:cytosol"/>
    <property type="evidence" value="ECO:0007669"/>
    <property type="project" value="TreeGrafter"/>
</dbReference>
<feature type="binding site" evidence="7">
    <location>
        <position position="426"/>
    </location>
    <ligand>
        <name>substrate</name>
    </ligand>
</feature>
<evidence type="ECO:0000256" key="2">
    <source>
        <dbReference type="ARBA" id="ARBA00013067"/>
    </source>
</evidence>
<evidence type="ECO:0000313" key="10">
    <source>
        <dbReference type="EMBL" id="KDQ17940.1"/>
    </source>
</evidence>
<evidence type="ECO:0000256" key="8">
    <source>
        <dbReference type="SAM" id="MobiDB-lite"/>
    </source>
</evidence>
<dbReference type="PANTHER" id="PTHR10606">
    <property type="entry name" value="6-PHOSPHOFRUCTO-2-KINASE/FRUCTOSE-2,6-BISPHOSPHATASE"/>
    <property type="match status" value="1"/>
</dbReference>
<keyword evidence="4" id="KW-0378">Hydrolase</keyword>
<evidence type="ECO:0000256" key="1">
    <source>
        <dbReference type="ARBA" id="ARBA00008408"/>
    </source>
</evidence>
<keyword evidence="5" id="KW-0067">ATP-binding</keyword>
<dbReference type="GO" id="GO:0005524">
    <property type="term" value="F:ATP binding"/>
    <property type="evidence" value="ECO:0007669"/>
    <property type="project" value="UniProtKB-KW"/>
</dbReference>
<keyword evidence="3" id="KW-0547">Nucleotide-binding</keyword>
<feature type="active site" description="Tele-phosphohistidine intermediate" evidence="6">
    <location>
        <position position="376"/>
    </location>
</feature>
<feature type="binding site" evidence="7">
    <location>
        <begin position="375"/>
        <end position="382"/>
    </location>
    <ligand>
        <name>substrate</name>
    </ligand>
</feature>
<feature type="domain" description="6-phosphofructo-2-kinase" evidence="9">
    <location>
        <begin position="146"/>
        <end position="368"/>
    </location>
</feature>
<dbReference type="InterPro" id="IPR013078">
    <property type="entry name" value="His_Pase_superF_clade-1"/>
</dbReference>
<dbReference type="Gene3D" id="3.40.50.1240">
    <property type="entry name" value="Phosphoglycerate mutase-like"/>
    <property type="match status" value="1"/>
</dbReference>
<dbReference type="HOGENOM" id="CLU_006383_6_1_1"/>
<dbReference type="CDD" id="cd07067">
    <property type="entry name" value="HP_PGM_like"/>
    <property type="match status" value="1"/>
</dbReference>
<dbReference type="PRINTS" id="PR00991">
    <property type="entry name" value="6PFRUCTKNASE"/>
</dbReference>
<feature type="region of interest" description="Disordered" evidence="8">
    <location>
        <begin position="1"/>
        <end position="43"/>
    </location>
</feature>
<dbReference type="Pfam" id="PF01591">
    <property type="entry name" value="6PF2K"/>
    <property type="match status" value="1"/>
</dbReference>
<evidence type="ECO:0000259" key="9">
    <source>
        <dbReference type="Pfam" id="PF01591"/>
    </source>
</evidence>
<keyword evidence="11" id="KW-1185">Reference proteome</keyword>
<dbReference type="AlphaFoldDB" id="A0A067MTB0"/>
<evidence type="ECO:0000256" key="4">
    <source>
        <dbReference type="ARBA" id="ARBA00022801"/>
    </source>
</evidence>
<dbReference type="InterPro" id="IPR013079">
    <property type="entry name" value="6Phosfructo_kin"/>
</dbReference>
<dbReference type="SUPFAM" id="SSF52540">
    <property type="entry name" value="P-loop containing nucleoside triphosphate hydrolases"/>
    <property type="match status" value="1"/>
</dbReference>
<dbReference type="Proteomes" id="UP000027195">
    <property type="component" value="Unassembled WGS sequence"/>
</dbReference>